<dbReference type="Pfam" id="PF14397">
    <property type="entry name" value="ATPgrasp_ST"/>
    <property type="match status" value="1"/>
</dbReference>
<dbReference type="RefSeq" id="WP_011815056.1">
    <property type="nucleotide sequence ID" value="NC_008789.1"/>
</dbReference>
<dbReference type="STRING" id="349124.Hhal_2270"/>
<dbReference type="PANTHER" id="PTHR21621:SF0">
    <property type="entry name" value="BETA-CITRYLGLUTAMATE SYNTHASE B-RELATED"/>
    <property type="match status" value="1"/>
</dbReference>
<name>A1WZC2_HALHL</name>
<evidence type="ECO:0000256" key="2">
    <source>
        <dbReference type="PROSITE-ProRule" id="PRU00409"/>
    </source>
</evidence>
<dbReference type="EMBL" id="CP000544">
    <property type="protein sequence ID" value="ABM63034.1"/>
    <property type="molecule type" value="Genomic_DNA"/>
</dbReference>
<proteinExistence type="predicted"/>
<reference evidence="4 5" key="2">
    <citation type="journal article" date="2013" name="Stand. Genomic Sci.">
        <title>Complete genome sequence of Halorhodospira halophila SL1.</title>
        <authorList>
            <person name="Challacombe J.F."/>
            <person name="Majid S."/>
            <person name="Deole R."/>
            <person name="Brettin T.S."/>
            <person name="Bruce D."/>
            <person name="Delano S.F."/>
            <person name="Detter J.C."/>
            <person name="Gleasner C.D."/>
            <person name="Han C.S."/>
            <person name="Misra M."/>
            <person name="Reitenga K.G."/>
            <person name="Mikhailova N."/>
            <person name="Woyke T."/>
            <person name="Pitluck S."/>
            <person name="Nolan M."/>
            <person name="Land M.L."/>
            <person name="Saunders E."/>
            <person name="Tapia R."/>
            <person name="Lapidus A."/>
            <person name="Ivanova N."/>
            <person name="Hoff W.D."/>
        </authorList>
    </citation>
    <scope>NUCLEOTIDE SEQUENCE [LARGE SCALE GENOMIC DNA]</scope>
    <source>
        <strain evidence="5">DSM 244 / SL1</strain>
    </source>
</reference>
<dbReference type="GO" id="GO:0009432">
    <property type="term" value="P:SOS response"/>
    <property type="evidence" value="ECO:0007669"/>
    <property type="project" value="TreeGrafter"/>
</dbReference>
<evidence type="ECO:0000259" key="3">
    <source>
        <dbReference type="PROSITE" id="PS50975"/>
    </source>
</evidence>
<keyword evidence="2" id="KW-0547">Nucleotide-binding</keyword>
<keyword evidence="4" id="KW-0436">Ligase</keyword>
<dbReference type="Gene3D" id="3.30.470.20">
    <property type="entry name" value="ATP-grasp fold, B domain"/>
    <property type="match status" value="1"/>
</dbReference>
<dbReference type="AlphaFoldDB" id="A1WZC2"/>
<evidence type="ECO:0000256" key="1">
    <source>
        <dbReference type="ARBA" id="ARBA00023211"/>
    </source>
</evidence>
<dbReference type="Proteomes" id="UP000000647">
    <property type="component" value="Chromosome"/>
</dbReference>
<dbReference type="NCBIfam" id="TIGR02291">
    <property type="entry name" value="rimK_rel_E_lig"/>
    <property type="match status" value="1"/>
</dbReference>
<accession>A1WZC2</accession>
<dbReference type="PROSITE" id="PS50975">
    <property type="entry name" value="ATP_GRASP"/>
    <property type="match status" value="1"/>
</dbReference>
<dbReference type="GO" id="GO:0046872">
    <property type="term" value="F:metal ion binding"/>
    <property type="evidence" value="ECO:0007669"/>
    <property type="project" value="InterPro"/>
</dbReference>
<dbReference type="InterPro" id="IPR011761">
    <property type="entry name" value="ATP-grasp"/>
</dbReference>
<feature type="domain" description="ATP-grasp" evidence="3">
    <location>
        <begin position="48"/>
        <end position="299"/>
    </location>
</feature>
<dbReference type="HOGENOM" id="CLU_865360_0_0_6"/>
<dbReference type="GO" id="GO:0005737">
    <property type="term" value="C:cytoplasm"/>
    <property type="evidence" value="ECO:0007669"/>
    <property type="project" value="TreeGrafter"/>
</dbReference>
<keyword evidence="1" id="KW-0464">Manganese</keyword>
<evidence type="ECO:0000313" key="4">
    <source>
        <dbReference type="EMBL" id="ABM63034.1"/>
    </source>
</evidence>
<dbReference type="InterPro" id="IPR039523">
    <property type="entry name" value="RimK-rel_E_lig_ATP-grasp"/>
</dbReference>
<dbReference type="GO" id="GO:0018169">
    <property type="term" value="F:ribosomal S6-glutamic acid ligase activity"/>
    <property type="evidence" value="ECO:0007669"/>
    <property type="project" value="TreeGrafter"/>
</dbReference>
<dbReference type="GO" id="GO:0005524">
    <property type="term" value="F:ATP binding"/>
    <property type="evidence" value="ECO:0007669"/>
    <property type="project" value="UniProtKB-UniRule"/>
</dbReference>
<evidence type="ECO:0000313" key="5">
    <source>
        <dbReference type="Proteomes" id="UP000000647"/>
    </source>
</evidence>
<protein>
    <submittedName>
        <fullName evidence="4">Alpha-L-glutamate ligase-like protein</fullName>
    </submittedName>
</protein>
<reference evidence="5" key="1">
    <citation type="submission" date="2006-12" db="EMBL/GenBank/DDBJ databases">
        <title>Complete sequence of Halorhodospira halophila SL1.</title>
        <authorList>
            <consortium name="US DOE Joint Genome Institute"/>
            <person name="Copeland A."/>
            <person name="Lucas S."/>
            <person name="Lapidus A."/>
            <person name="Barry K."/>
            <person name="Detter J.C."/>
            <person name="Glavina del Rio T."/>
            <person name="Hammon N."/>
            <person name="Israni S."/>
            <person name="Dalin E."/>
            <person name="Tice H."/>
            <person name="Pitluck S."/>
            <person name="Saunders E."/>
            <person name="Brettin T."/>
            <person name="Bruce D."/>
            <person name="Han C."/>
            <person name="Tapia R."/>
            <person name="Schmutz J."/>
            <person name="Larimer F."/>
            <person name="Land M."/>
            <person name="Hauser L."/>
            <person name="Kyrpides N."/>
            <person name="Mikhailova N."/>
            <person name="Hoff W."/>
            <person name="Richardson P."/>
        </authorList>
    </citation>
    <scope>NUCLEOTIDE SEQUENCE [LARGE SCALE GENOMIC DNA]</scope>
    <source>
        <strain evidence="5">DSM 244 / SL1</strain>
    </source>
</reference>
<keyword evidence="5" id="KW-1185">Reference proteome</keyword>
<sequence length="320" mass="35945">MILRRYWRTARRLRQAGILGMNRRNVHYIGQYNDRRLYPLVDDKLRTKLLAEEHQVGTPSLRFTIRHQHEVRDLAQRLEGVDEFVIKPAKGAGGKGILVVTGRRGDRFLTSGERELTLQDLQRHVSNTLAGLHSLAGMPDAAVFEDRIRLDPRFEALSYEGIPDIRVLVFLGYPVMAMLRLSTRDSQGKANLHQGAVGVGLDIATGRCAHAVQYDQRVYQHPDTGVTLDAIDIPDWRSLLELAARCQEMSGLGYLGADLVLDRDRGPQLLELNARPGLSVQIANGCGLLPRLRAVEALERRHHTPEERVAWAMEQFAAGT</sequence>
<dbReference type="InterPro" id="IPR011758">
    <property type="entry name" value="RimK-rel_E_lig"/>
</dbReference>
<dbReference type="OrthoDB" id="336227at2"/>
<dbReference type="eggNOG" id="COG0189">
    <property type="taxonomic scope" value="Bacteria"/>
</dbReference>
<gene>
    <name evidence="4" type="ordered locus">Hhal_2270</name>
</gene>
<dbReference type="SUPFAM" id="SSF56059">
    <property type="entry name" value="Glutathione synthetase ATP-binding domain-like"/>
    <property type="match status" value="1"/>
</dbReference>
<organism evidence="4 5">
    <name type="scientific">Halorhodospira halophila (strain DSM 244 / SL1)</name>
    <name type="common">Ectothiorhodospira halophila (strain DSM 244 / SL1)</name>
    <dbReference type="NCBI Taxonomy" id="349124"/>
    <lineage>
        <taxon>Bacteria</taxon>
        <taxon>Pseudomonadati</taxon>
        <taxon>Pseudomonadota</taxon>
        <taxon>Gammaproteobacteria</taxon>
        <taxon>Chromatiales</taxon>
        <taxon>Ectothiorhodospiraceae</taxon>
        <taxon>Halorhodospira</taxon>
    </lineage>
</organism>
<dbReference type="KEGG" id="hha:Hhal_2270"/>
<keyword evidence="2" id="KW-0067">ATP-binding</keyword>
<dbReference type="PANTHER" id="PTHR21621">
    <property type="entry name" value="RIBOSOMAL PROTEIN S6 MODIFICATION PROTEIN"/>
    <property type="match status" value="1"/>
</dbReference>